<evidence type="ECO:0000313" key="3">
    <source>
        <dbReference type="EMBL" id="OLR55775.1"/>
    </source>
</evidence>
<organism evidence="3 4">
    <name type="scientific">Hornefia porci</name>
    <dbReference type="NCBI Taxonomy" id="2652292"/>
    <lineage>
        <taxon>Bacteria</taxon>
        <taxon>Bacillati</taxon>
        <taxon>Bacillota</taxon>
        <taxon>Clostridia</taxon>
        <taxon>Peptostreptococcales</taxon>
        <taxon>Anaerovoracaceae</taxon>
        <taxon>Hornefia</taxon>
    </lineage>
</organism>
<dbReference type="STRING" id="1261640.BHK98_06690"/>
<dbReference type="AlphaFoldDB" id="A0A1Q9JHX9"/>
<protein>
    <recommendedName>
        <fullName evidence="5">FIST domain-containing protein</fullName>
    </recommendedName>
</protein>
<proteinExistence type="predicted"/>
<feature type="domain" description="FIST" evidence="1">
    <location>
        <begin position="30"/>
        <end position="226"/>
    </location>
</feature>
<dbReference type="Pfam" id="PF10442">
    <property type="entry name" value="FIST_C"/>
    <property type="match status" value="1"/>
</dbReference>
<dbReference type="PANTHER" id="PTHR40252">
    <property type="entry name" value="BLR0328 PROTEIN"/>
    <property type="match status" value="1"/>
</dbReference>
<dbReference type="SMART" id="SM00897">
    <property type="entry name" value="FIST"/>
    <property type="match status" value="1"/>
</dbReference>
<sequence length="387" mass="40668">MLSAKTGTSVNASPELAGKEAAAAVKAVEDAKVAFVYSGVQYDTKALLGAVSKELPGVPLIGNTSFTGVITDQGFVTGDDGFVGIMAMGDADMTVGVAGSPKEGDARATGHKVAVEAMKNAGKDCAPDYFFMVASPGEEEFYLKGITEVIGRVPMFGGSAADNTITGEWVLYTSDMVTPDGVAVAFFYTDKAFADVYTGAYKETEKVGIITKVEDYRKICEIDGVPALEKYMEWTGAKKDEIEGGNLLGYSVTAPVGVKDPLGDLIAIRHPQSANEDMTFNIGNNAAVGTAMILMEGSVDQLISSTGETLEKLKTKLGKEPGAYMLVHCGGRRAGIGDRIDEVAKALKDAAGGVPFITEFTFGEFGYEDDGRNTCGGLMLSFAGFEK</sequence>
<keyword evidence="4" id="KW-1185">Reference proteome</keyword>
<dbReference type="Pfam" id="PF08495">
    <property type="entry name" value="FIST"/>
    <property type="match status" value="1"/>
</dbReference>
<evidence type="ECO:0000313" key="4">
    <source>
        <dbReference type="Proteomes" id="UP000187404"/>
    </source>
</evidence>
<gene>
    <name evidence="3" type="ORF">BHK98_06690</name>
</gene>
<accession>A0A1Q9JHX9</accession>
<evidence type="ECO:0008006" key="5">
    <source>
        <dbReference type="Google" id="ProtNLM"/>
    </source>
</evidence>
<evidence type="ECO:0000259" key="1">
    <source>
        <dbReference type="SMART" id="SM00897"/>
    </source>
</evidence>
<dbReference type="SMART" id="SM01204">
    <property type="entry name" value="FIST_C"/>
    <property type="match status" value="1"/>
</dbReference>
<dbReference type="EMBL" id="MJIE01000001">
    <property type="protein sequence ID" value="OLR55775.1"/>
    <property type="molecule type" value="Genomic_DNA"/>
</dbReference>
<evidence type="ECO:0000259" key="2">
    <source>
        <dbReference type="SMART" id="SM01204"/>
    </source>
</evidence>
<dbReference type="RefSeq" id="WP_075712766.1">
    <property type="nucleotide sequence ID" value="NZ_MJIE01000001.1"/>
</dbReference>
<dbReference type="InterPro" id="IPR019494">
    <property type="entry name" value="FIST_C"/>
</dbReference>
<comment type="caution">
    <text evidence="3">The sequence shown here is derived from an EMBL/GenBank/DDBJ whole genome shotgun (WGS) entry which is preliminary data.</text>
</comment>
<dbReference type="OrthoDB" id="378730at2"/>
<reference evidence="3 4" key="1">
    <citation type="journal article" date="2016" name="Appl. Environ. Microbiol.">
        <title>Function and Phylogeny of Bacterial Butyryl Coenzyme A:Acetate Transferases and Their Diversity in the Proximal Colon of Swine.</title>
        <authorList>
            <person name="Trachsel J."/>
            <person name="Bayles D.O."/>
            <person name="Looft T."/>
            <person name="Levine U.Y."/>
            <person name="Allen H.K."/>
        </authorList>
    </citation>
    <scope>NUCLEOTIDE SEQUENCE [LARGE SCALE GENOMIC DNA]</scope>
    <source>
        <strain evidence="3 4">68-3-10</strain>
    </source>
</reference>
<feature type="domain" description="FIST C-domain" evidence="2">
    <location>
        <begin position="227"/>
        <end position="368"/>
    </location>
</feature>
<name>A0A1Q9JHX9_9FIRM</name>
<dbReference type="PANTHER" id="PTHR40252:SF2">
    <property type="entry name" value="BLR0328 PROTEIN"/>
    <property type="match status" value="1"/>
</dbReference>
<dbReference type="InterPro" id="IPR013702">
    <property type="entry name" value="FIST_domain_N"/>
</dbReference>
<dbReference type="Proteomes" id="UP000187404">
    <property type="component" value="Unassembled WGS sequence"/>
</dbReference>